<organism evidence="1 2">
    <name type="scientific">Helianthus annuus</name>
    <name type="common">Common sunflower</name>
    <dbReference type="NCBI Taxonomy" id="4232"/>
    <lineage>
        <taxon>Eukaryota</taxon>
        <taxon>Viridiplantae</taxon>
        <taxon>Streptophyta</taxon>
        <taxon>Embryophyta</taxon>
        <taxon>Tracheophyta</taxon>
        <taxon>Spermatophyta</taxon>
        <taxon>Magnoliopsida</taxon>
        <taxon>eudicotyledons</taxon>
        <taxon>Gunneridae</taxon>
        <taxon>Pentapetalae</taxon>
        <taxon>asterids</taxon>
        <taxon>campanulids</taxon>
        <taxon>Asterales</taxon>
        <taxon>Asteraceae</taxon>
        <taxon>Asteroideae</taxon>
        <taxon>Heliantheae alliance</taxon>
        <taxon>Heliantheae</taxon>
        <taxon>Helianthus</taxon>
    </lineage>
</organism>
<comment type="caution">
    <text evidence="1">The sequence shown here is derived from an EMBL/GenBank/DDBJ whole genome shotgun (WGS) entry which is preliminary data.</text>
</comment>
<dbReference type="Gramene" id="mRNA:HanXRQr2_Chr11g0472911">
    <property type="protein sequence ID" value="CDS:HanXRQr2_Chr11g0472911.1"/>
    <property type="gene ID" value="HanXRQr2_Chr11g0472911"/>
</dbReference>
<sequence length="52" mass="6045">MPRAPSENTTASTEDRFQILAKKEIRHALYLSHNMTKKKSRKIFEDLVSPTK</sequence>
<dbReference type="AlphaFoldDB" id="A0A9K3MZ47"/>
<dbReference type="Proteomes" id="UP000215914">
    <property type="component" value="Unassembled WGS sequence"/>
</dbReference>
<evidence type="ECO:0000313" key="1">
    <source>
        <dbReference type="EMBL" id="KAF5780533.1"/>
    </source>
</evidence>
<proteinExistence type="predicted"/>
<reference evidence="1" key="2">
    <citation type="submission" date="2020-06" db="EMBL/GenBank/DDBJ databases">
        <title>Helianthus annuus Genome sequencing and assembly Release 2.</title>
        <authorList>
            <person name="Gouzy J."/>
            <person name="Langlade N."/>
            <person name="Munos S."/>
        </authorList>
    </citation>
    <scope>NUCLEOTIDE SEQUENCE</scope>
    <source>
        <tissue evidence="1">Leaves</tissue>
    </source>
</reference>
<keyword evidence="2" id="KW-1185">Reference proteome</keyword>
<evidence type="ECO:0000313" key="2">
    <source>
        <dbReference type="Proteomes" id="UP000215914"/>
    </source>
</evidence>
<dbReference type="EMBL" id="MNCJ02000326">
    <property type="protein sequence ID" value="KAF5780533.1"/>
    <property type="molecule type" value="Genomic_DNA"/>
</dbReference>
<name>A0A9K3MZ47_HELAN</name>
<accession>A0A9K3MZ47</accession>
<reference evidence="1" key="1">
    <citation type="journal article" date="2017" name="Nature">
        <title>The sunflower genome provides insights into oil metabolism, flowering and Asterid evolution.</title>
        <authorList>
            <person name="Badouin H."/>
            <person name="Gouzy J."/>
            <person name="Grassa C.J."/>
            <person name="Murat F."/>
            <person name="Staton S.E."/>
            <person name="Cottret L."/>
            <person name="Lelandais-Briere C."/>
            <person name="Owens G.L."/>
            <person name="Carrere S."/>
            <person name="Mayjonade B."/>
            <person name="Legrand L."/>
            <person name="Gill N."/>
            <person name="Kane N.C."/>
            <person name="Bowers J.E."/>
            <person name="Hubner S."/>
            <person name="Bellec A."/>
            <person name="Berard A."/>
            <person name="Berges H."/>
            <person name="Blanchet N."/>
            <person name="Boniface M.C."/>
            <person name="Brunel D."/>
            <person name="Catrice O."/>
            <person name="Chaidir N."/>
            <person name="Claudel C."/>
            <person name="Donnadieu C."/>
            <person name="Faraut T."/>
            <person name="Fievet G."/>
            <person name="Helmstetter N."/>
            <person name="King M."/>
            <person name="Knapp S.J."/>
            <person name="Lai Z."/>
            <person name="Le Paslier M.C."/>
            <person name="Lippi Y."/>
            <person name="Lorenzon L."/>
            <person name="Mandel J.R."/>
            <person name="Marage G."/>
            <person name="Marchand G."/>
            <person name="Marquand E."/>
            <person name="Bret-Mestries E."/>
            <person name="Morien E."/>
            <person name="Nambeesan S."/>
            <person name="Nguyen T."/>
            <person name="Pegot-Espagnet P."/>
            <person name="Pouilly N."/>
            <person name="Raftis F."/>
            <person name="Sallet E."/>
            <person name="Schiex T."/>
            <person name="Thomas J."/>
            <person name="Vandecasteele C."/>
            <person name="Vares D."/>
            <person name="Vear F."/>
            <person name="Vautrin S."/>
            <person name="Crespi M."/>
            <person name="Mangin B."/>
            <person name="Burke J.M."/>
            <person name="Salse J."/>
            <person name="Munos S."/>
            <person name="Vincourt P."/>
            <person name="Rieseberg L.H."/>
            <person name="Langlade N.B."/>
        </authorList>
    </citation>
    <scope>NUCLEOTIDE SEQUENCE</scope>
    <source>
        <tissue evidence="1">Leaves</tissue>
    </source>
</reference>
<protein>
    <submittedName>
        <fullName evidence="1">Uncharacterized protein</fullName>
    </submittedName>
</protein>
<gene>
    <name evidence="1" type="ORF">HanXRQr2_Chr11g0472911</name>
</gene>